<proteinExistence type="predicted"/>
<dbReference type="OrthoDB" id="164222at2"/>
<dbReference type="Gene3D" id="3.30.70.930">
    <property type="match status" value="1"/>
</dbReference>
<dbReference type="STRING" id="478744.SAMN05444359_12923"/>
<gene>
    <name evidence="2" type="ORF">SAMN05444359_12923</name>
</gene>
<dbReference type="InParanoid" id="A0A1H9MHL7"/>
<dbReference type="AlphaFoldDB" id="A0A1H9MHL7"/>
<name>A0A1H9MHL7_9BACT</name>
<evidence type="ECO:0000313" key="3">
    <source>
        <dbReference type="Proteomes" id="UP000199021"/>
    </source>
</evidence>
<dbReference type="Proteomes" id="UP000199021">
    <property type="component" value="Unassembled WGS sequence"/>
</dbReference>
<dbReference type="RefSeq" id="WP_090172310.1">
    <property type="nucleotide sequence ID" value="NZ_FOFB01000029.1"/>
</dbReference>
<organism evidence="2 3">
    <name type="scientific">Neolewinella agarilytica</name>
    <dbReference type="NCBI Taxonomy" id="478744"/>
    <lineage>
        <taxon>Bacteria</taxon>
        <taxon>Pseudomonadati</taxon>
        <taxon>Bacteroidota</taxon>
        <taxon>Saprospiria</taxon>
        <taxon>Saprospirales</taxon>
        <taxon>Lewinellaceae</taxon>
        <taxon>Neolewinella</taxon>
    </lineage>
</organism>
<accession>A0A1H9MHL7</accession>
<feature type="domain" description="Thiamin/hydroxymethyl pyrimidine-binding YkoF putative" evidence="1">
    <location>
        <begin position="3"/>
        <end position="60"/>
    </location>
</feature>
<dbReference type="SUPFAM" id="SSF89957">
    <property type="entry name" value="MTH1187/YkoF-like"/>
    <property type="match status" value="1"/>
</dbReference>
<evidence type="ECO:0000313" key="2">
    <source>
        <dbReference type="EMBL" id="SER23148.1"/>
    </source>
</evidence>
<reference evidence="3" key="1">
    <citation type="submission" date="2016-10" db="EMBL/GenBank/DDBJ databases">
        <authorList>
            <person name="Varghese N."/>
            <person name="Submissions S."/>
        </authorList>
    </citation>
    <scope>NUCLEOTIDE SEQUENCE [LARGE SCALE GENOMIC DNA]</scope>
    <source>
        <strain evidence="3">DSM 24740</strain>
    </source>
</reference>
<dbReference type="EMBL" id="FOFB01000029">
    <property type="protein sequence ID" value="SER23148.1"/>
    <property type="molecule type" value="Genomic_DNA"/>
</dbReference>
<dbReference type="Pfam" id="PF07615">
    <property type="entry name" value="Ykof"/>
    <property type="match status" value="1"/>
</dbReference>
<dbReference type="InterPro" id="IPR029756">
    <property type="entry name" value="MTH1187/YkoF-like"/>
</dbReference>
<dbReference type="InterPro" id="IPR011522">
    <property type="entry name" value="Thiamin/HMP-bd_put_YkoF"/>
</dbReference>
<keyword evidence="3" id="KW-1185">Reference proteome</keyword>
<evidence type="ECO:0000259" key="1">
    <source>
        <dbReference type="Pfam" id="PF07615"/>
    </source>
</evidence>
<protein>
    <submittedName>
        <fullName evidence="2">YKOF-related Family</fullName>
    </submittedName>
</protein>
<sequence>MKTSAELSLYPLTKDYEEPIIAFIKLLQEQPDIKVATNGLSTQLTGEYDAVMKALTLAMKPSMAESTTCSFVIKLLNVAISPGEKVAV</sequence>